<sequence>MGNRGGRLHDPATQTLGSRRWVSKSWICCETSFKERRREVWAESYTELFFLDEVTALAAGHRPCFECRRRAAEAFAAAFAQGNGLGSPPHAAAIDKVLHAERLARTTADRPGDLDPEAQGPDAKQIYVAFIDTLPDGAMITCDGPERRAYAVRGAYVLPWAPEGYGTPIVRPRARLVSLLTPPSIVTTLQAGYQPVWHPSATLETDRNHHGD</sequence>
<name>A0AAU7X523_9HYPH</name>
<organism evidence="1">
    <name type="scientific">Methyloraptor flagellatus</name>
    <dbReference type="NCBI Taxonomy" id="3162530"/>
    <lineage>
        <taxon>Bacteria</taxon>
        <taxon>Pseudomonadati</taxon>
        <taxon>Pseudomonadota</taxon>
        <taxon>Alphaproteobacteria</taxon>
        <taxon>Hyphomicrobiales</taxon>
        <taxon>Ancalomicrobiaceae</taxon>
        <taxon>Methyloraptor</taxon>
    </lineage>
</organism>
<accession>A0AAU7X523</accession>
<protein>
    <submittedName>
        <fullName evidence="1">Uncharacterized protein</fullName>
    </submittedName>
</protein>
<dbReference type="AlphaFoldDB" id="A0AAU7X523"/>
<reference evidence="1" key="1">
    <citation type="submission" date="2024-06" db="EMBL/GenBank/DDBJ databases">
        <title>Methylostella associata gen. nov., sp. nov., a novel Ancalomicrobiaceae-affiliated facultatively methylotrophic bacteria that feed on methanotrophs of the genus Methylococcus.</title>
        <authorList>
            <person name="Saltykova V."/>
            <person name="Danilova O.V."/>
            <person name="Oshkin I.Y."/>
            <person name="Belova S.E."/>
            <person name="Pimenov N.V."/>
            <person name="Dedysh S.N."/>
        </authorList>
    </citation>
    <scope>NUCLEOTIDE SEQUENCE</scope>
    <source>
        <strain evidence="1">S20</strain>
    </source>
</reference>
<proteinExistence type="predicted"/>
<dbReference type="EMBL" id="CP158568">
    <property type="protein sequence ID" value="XBY43219.1"/>
    <property type="molecule type" value="Genomic_DNA"/>
</dbReference>
<gene>
    <name evidence="1" type="ORF">ABS361_14055</name>
</gene>
<dbReference type="KEGG" id="mflg:ABS361_14055"/>
<dbReference type="RefSeq" id="WP_407048318.1">
    <property type="nucleotide sequence ID" value="NZ_CP158568.1"/>
</dbReference>
<evidence type="ECO:0000313" key="1">
    <source>
        <dbReference type="EMBL" id="XBY43219.1"/>
    </source>
</evidence>